<dbReference type="GO" id="GO:0016772">
    <property type="term" value="F:transferase activity, transferring phosphorus-containing groups"/>
    <property type="evidence" value="ECO:0007669"/>
    <property type="project" value="InterPro"/>
</dbReference>
<sequence>MSISTIISCPEIGCSGWKRLSPVPRANPAPWLPPLLRHSTHPPQHRRSSLLLPLPVPSRARASSHCAIIARSIGIPAVVGIGSGLLDIRDGQRLRLDGSSGTVAALRA</sequence>
<keyword evidence="3" id="KW-1185">Reference proteome</keyword>
<proteinExistence type="predicted"/>
<dbReference type="AlphaFoldDB" id="A0A927BQ73"/>
<accession>A0A927BQ73</accession>
<dbReference type="EMBL" id="JACXIZ010000003">
    <property type="protein sequence ID" value="MBD2843740.1"/>
    <property type="molecule type" value="Genomic_DNA"/>
</dbReference>
<evidence type="ECO:0000259" key="1">
    <source>
        <dbReference type="Pfam" id="PF00391"/>
    </source>
</evidence>
<dbReference type="Pfam" id="PF00391">
    <property type="entry name" value="PEP-utilizers"/>
    <property type="match status" value="1"/>
</dbReference>
<reference evidence="2" key="1">
    <citation type="submission" date="2020-09" db="EMBL/GenBank/DDBJ databases">
        <title>A novel bacterium of genus Paenibacillus, isolated from South China Sea.</title>
        <authorList>
            <person name="Huang H."/>
            <person name="Mo K."/>
            <person name="Hu Y."/>
        </authorList>
    </citation>
    <scope>NUCLEOTIDE SEQUENCE</scope>
    <source>
        <strain evidence="2">IB182496</strain>
    </source>
</reference>
<evidence type="ECO:0000313" key="2">
    <source>
        <dbReference type="EMBL" id="MBD2843740.1"/>
    </source>
</evidence>
<dbReference type="SUPFAM" id="SSF52009">
    <property type="entry name" value="Phosphohistidine domain"/>
    <property type="match status" value="1"/>
</dbReference>
<comment type="caution">
    <text evidence="2">The sequence shown here is derived from an EMBL/GenBank/DDBJ whole genome shotgun (WGS) entry which is preliminary data.</text>
</comment>
<protein>
    <recommendedName>
        <fullName evidence="1">PEP-utilising enzyme mobile domain-containing protein</fullName>
    </recommendedName>
</protein>
<dbReference type="Gene3D" id="3.50.30.10">
    <property type="entry name" value="Phosphohistidine domain"/>
    <property type="match status" value="1"/>
</dbReference>
<dbReference type="Proteomes" id="UP000621560">
    <property type="component" value="Unassembled WGS sequence"/>
</dbReference>
<evidence type="ECO:0000313" key="3">
    <source>
        <dbReference type="Proteomes" id="UP000621560"/>
    </source>
</evidence>
<dbReference type="InterPro" id="IPR036637">
    <property type="entry name" value="Phosphohistidine_dom_sf"/>
</dbReference>
<feature type="domain" description="PEP-utilising enzyme mobile" evidence="1">
    <location>
        <begin position="63"/>
        <end position="101"/>
    </location>
</feature>
<dbReference type="InterPro" id="IPR008279">
    <property type="entry name" value="PEP-util_enz_mobile_dom"/>
</dbReference>
<name>A0A927BQ73_9BACL</name>
<organism evidence="2 3">
    <name type="scientific">Paenibacillus sabuli</name>
    <dbReference type="NCBI Taxonomy" id="2772509"/>
    <lineage>
        <taxon>Bacteria</taxon>
        <taxon>Bacillati</taxon>
        <taxon>Bacillota</taxon>
        <taxon>Bacilli</taxon>
        <taxon>Bacillales</taxon>
        <taxon>Paenibacillaceae</taxon>
        <taxon>Paenibacillus</taxon>
    </lineage>
</organism>
<gene>
    <name evidence="2" type="ORF">IDH44_00935</name>
</gene>